<feature type="zinc finger region" description="C3H1-type" evidence="4">
    <location>
        <begin position="794"/>
        <end position="822"/>
    </location>
</feature>
<dbReference type="Gene3D" id="3.40.50.11500">
    <property type="match status" value="1"/>
</dbReference>
<dbReference type="GO" id="GO:0032483">
    <property type="term" value="P:regulation of Rab protein signal transduction"/>
    <property type="evidence" value="ECO:0007669"/>
    <property type="project" value="TreeGrafter"/>
</dbReference>
<dbReference type="InterPro" id="IPR037516">
    <property type="entry name" value="Tripartite_DENN"/>
</dbReference>
<dbReference type="InterPro" id="IPR036855">
    <property type="entry name" value="Znf_CCCH_sf"/>
</dbReference>
<dbReference type="SUPFAM" id="SSF90229">
    <property type="entry name" value="CCCH zinc finger"/>
    <property type="match status" value="2"/>
</dbReference>
<dbReference type="AlphaFoldDB" id="A0A813HYI1"/>
<comment type="caution">
    <text evidence="8">The sequence shown here is derived from an EMBL/GenBank/DDBJ whole genome shotgun (WGS) entry which is preliminary data.</text>
</comment>
<reference evidence="8" key="1">
    <citation type="submission" date="2021-02" db="EMBL/GenBank/DDBJ databases">
        <authorList>
            <person name="Dougan E. K."/>
            <person name="Rhodes N."/>
            <person name="Thang M."/>
            <person name="Chan C."/>
        </authorList>
    </citation>
    <scope>NUCLEOTIDE SEQUENCE</scope>
</reference>
<feature type="domain" description="C3H1-type" evidence="6">
    <location>
        <begin position="760"/>
        <end position="786"/>
    </location>
</feature>
<dbReference type="InterPro" id="IPR043153">
    <property type="entry name" value="DENN_C"/>
</dbReference>
<dbReference type="Proteomes" id="UP000626109">
    <property type="component" value="Unassembled WGS sequence"/>
</dbReference>
<keyword evidence="1 4" id="KW-0479">Metal-binding</keyword>
<dbReference type="PANTHER" id="PTHR12296:SF21">
    <property type="entry name" value="DENN DOMAIN-CONTAINING PROTEIN 3"/>
    <property type="match status" value="1"/>
</dbReference>
<dbReference type="InterPro" id="IPR000571">
    <property type="entry name" value="Znf_CCCH"/>
</dbReference>
<dbReference type="Pfam" id="PF02141">
    <property type="entry name" value="DENN"/>
    <property type="match status" value="1"/>
</dbReference>
<evidence type="ECO:0000256" key="2">
    <source>
        <dbReference type="ARBA" id="ARBA00022771"/>
    </source>
</evidence>
<evidence type="ECO:0000259" key="6">
    <source>
        <dbReference type="PROSITE" id="PS50103"/>
    </source>
</evidence>
<feature type="compositionally biased region" description="Basic and acidic residues" evidence="5">
    <location>
        <begin position="877"/>
        <end position="889"/>
    </location>
</feature>
<organism evidence="8 9">
    <name type="scientific">Polarella glacialis</name>
    <name type="common">Dinoflagellate</name>
    <dbReference type="NCBI Taxonomy" id="89957"/>
    <lineage>
        <taxon>Eukaryota</taxon>
        <taxon>Sar</taxon>
        <taxon>Alveolata</taxon>
        <taxon>Dinophyceae</taxon>
        <taxon>Suessiales</taxon>
        <taxon>Suessiaceae</taxon>
        <taxon>Polarella</taxon>
    </lineage>
</organism>
<dbReference type="GO" id="GO:0031410">
    <property type="term" value="C:cytoplasmic vesicle"/>
    <property type="evidence" value="ECO:0007669"/>
    <property type="project" value="TreeGrafter"/>
</dbReference>
<evidence type="ECO:0000313" key="9">
    <source>
        <dbReference type="Proteomes" id="UP000626109"/>
    </source>
</evidence>
<evidence type="ECO:0000313" key="8">
    <source>
        <dbReference type="EMBL" id="CAE8644146.1"/>
    </source>
</evidence>
<feature type="region of interest" description="Disordered" evidence="5">
    <location>
        <begin position="433"/>
        <end position="458"/>
    </location>
</feature>
<dbReference type="PROSITE" id="PS50103">
    <property type="entry name" value="ZF_C3H1"/>
    <property type="match status" value="2"/>
</dbReference>
<dbReference type="SMART" id="SM00356">
    <property type="entry name" value="ZnF_C3H1"/>
    <property type="match status" value="2"/>
</dbReference>
<gene>
    <name evidence="8" type="ORF">PGLA2088_LOCUS2799</name>
</gene>
<accession>A0A813HYI1</accession>
<evidence type="ECO:0000256" key="5">
    <source>
        <dbReference type="SAM" id="MobiDB-lite"/>
    </source>
</evidence>
<feature type="compositionally biased region" description="Acidic residues" evidence="5">
    <location>
        <begin position="498"/>
        <end position="514"/>
    </location>
</feature>
<evidence type="ECO:0000256" key="3">
    <source>
        <dbReference type="ARBA" id="ARBA00022833"/>
    </source>
</evidence>
<dbReference type="Pfam" id="PF00642">
    <property type="entry name" value="zf-CCCH"/>
    <property type="match status" value="1"/>
</dbReference>
<feature type="non-terminal residue" evidence="8">
    <location>
        <position position="1"/>
    </location>
</feature>
<dbReference type="PANTHER" id="PTHR12296">
    <property type="entry name" value="DENN DOMAIN-CONTAINING PROTEIN 4"/>
    <property type="match status" value="1"/>
</dbReference>
<feature type="region of interest" description="Disordered" evidence="5">
    <location>
        <begin position="871"/>
        <end position="895"/>
    </location>
</feature>
<name>A0A813HYI1_POLGL</name>
<protein>
    <recommendedName>
        <fullName evidence="10">UDENN domain-containing protein</fullName>
    </recommendedName>
</protein>
<feature type="domain" description="UDENN" evidence="7">
    <location>
        <begin position="1"/>
        <end position="369"/>
    </location>
</feature>
<dbReference type="EMBL" id="CAJNNW010002340">
    <property type="protein sequence ID" value="CAE8644146.1"/>
    <property type="molecule type" value="Genomic_DNA"/>
</dbReference>
<dbReference type="GO" id="GO:0008270">
    <property type="term" value="F:zinc ion binding"/>
    <property type="evidence" value="ECO:0007669"/>
    <property type="project" value="UniProtKB-KW"/>
</dbReference>
<keyword evidence="2 4" id="KW-0863">Zinc-finger</keyword>
<evidence type="ECO:0000256" key="4">
    <source>
        <dbReference type="PROSITE-ProRule" id="PRU00723"/>
    </source>
</evidence>
<dbReference type="InterPro" id="IPR051696">
    <property type="entry name" value="DENN_Domain_GEFs"/>
</dbReference>
<feature type="zinc finger region" description="C3H1-type" evidence="4">
    <location>
        <begin position="760"/>
        <end position="786"/>
    </location>
</feature>
<keyword evidence="3 4" id="KW-0862">Zinc</keyword>
<feature type="region of interest" description="Disordered" evidence="5">
    <location>
        <begin position="700"/>
        <end position="741"/>
    </location>
</feature>
<evidence type="ECO:0008006" key="10">
    <source>
        <dbReference type="Google" id="ProtNLM"/>
    </source>
</evidence>
<feature type="domain" description="C3H1-type" evidence="6">
    <location>
        <begin position="794"/>
        <end position="822"/>
    </location>
</feature>
<dbReference type="PROSITE" id="PS50211">
    <property type="entry name" value="DENN"/>
    <property type="match status" value="1"/>
</dbReference>
<dbReference type="SMART" id="SM00799">
    <property type="entry name" value="DENN"/>
    <property type="match status" value="1"/>
</dbReference>
<feature type="region of interest" description="Disordered" evidence="5">
    <location>
        <begin position="473"/>
        <end position="516"/>
    </location>
</feature>
<dbReference type="Gene3D" id="4.10.1000.10">
    <property type="entry name" value="Zinc finger, CCCH-type"/>
    <property type="match status" value="2"/>
</dbReference>
<evidence type="ECO:0000256" key="1">
    <source>
        <dbReference type="ARBA" id="ARBA00022723"/>
    </source>
</evidence>
<sequence>PGKRFSTVVTDSFTHRTYVATLLRYVPSGTDGSLRPLATCAWSHLPEVASPRFLELLVALHRCGHHKEPATLFAQLCGWLVHEVPAPPPGTALLLHGIAGAEAGRRTPICAVSRPPPGGPPGAHVPLRPLLTRLGVSSLLLVARLLLLEQKVVFVSSSVALLTSACEAFSTLLLFPLAWVHCYNPLLPSTDYLGLPPPFLFGSLREVFCDGGTDEGTDLGATRDFSVFDLDTGEVNAAPEIDRLPSLPEAAESRLRFGLTELRASLEATNDVLPMLQEEGDLDIEEESFEDAAQQIFLSFTAEILGDVPCFLGNRCQAATPSSVSSSFQGSHFLSSVSKKDKPFYASFLQTSAFLAHLQTLHLYGPRESPFAEALQSFGSHECREDAAVHAGHGWAQTIASLTKDPEGSTNVPYRLPKPPARRARAELAFALDEEVPPASPHGRPSPLKGRPCWQRSPEEKKDFPLQELVHTNASLQPGPDQGDTPGTRVEPQRAQGDEESDDEEDQEVLEEEDGRYGSTGAAVLLLRQRLPKGPRLGLARRQAALQLHLHFQPPWPVQHGSSPPSSSSSSRCSTPRLLKDCQIEFSATECERDSCFRLPHAWNVKSGYGVWYGQVLARRGVLVCSLHRAASTATGCAQNESVPRLHGVRHLRGSACKFAHGVGELRRPVLGGERLAAESKTMETFSALSLDSETHEELGECGHAKNSNNNNNDALGFGDQTLDSESASTMSSESPKGKDRAIHRLKAQTQSGRPMQAHLKTRYCKFFREGRCLRGELCMFAHAKQDIRPEPYLFRTSPCFDFLRHGSCRVGDDCKFAHSLEDLRGNELTGRKDSGMLGAPASTDLSDYLPQASFLSQTSSESVGSLRTYIPSAQDDDNHNNKWHDESSMRSSTADVEQFNMASNNGSSDDAQVRATLELMVEAQPSRVQATHFASRRLNNNNNSNSNSNSSIIEELLASRVSSISI</sequence>
<evidence type="ECO:0000259" key="7">
    <source>
        <dbReference type="PROSITE" id="PS50211"/>
    </source>
</evidence>
<dbReference type="InterPro" id="IPR001194">
    <property type="entry name" value="cDENN_dom"/>
</dbReference>
<feature type="compositionally biased region" description="Low complexity" evidence="5">
    <location>
        <begin position="725"/>
        <end position="735"/>
    </location>
</feature>
<proteinExistence type="predicted"/>